<dbReference type="OrthoDB" id="9958775at2"/>
<dbReference type="RefSeq" id="WP_153819415.1">
    <property type="nucleotide sequence ID" value="NZ_WJIE01000003.1"/>
</dbReference>
<reference evidence="1 2" key="1">
    <citation type="submission" date="2019-10" db="EMBL/GenBank/DDBJ databases">
        <title>A soil myxobacterium in the family Polyangiaceae.</title>
        <authorList>
            <person name="Li Y."/>
            <person name="Wang J."/>
        </authorList>
    </citation>
    <scope>NUCLEOTIDE SEQUENCE [LARGE SCALE GENOMIC DNA]</scope>
    <source>
        <strain evidence="1 2">DSM 14734</strain>
    </source>
</reference>
<protein>
    <submittedName>
        <fullName evidence="1">Uncharacterized protein</fullName>
    </submittedName>
</protein>
<proteinExistence type="predicted"/>
<name>A0A6N7PKK2_9BACT</name>
<dbReference type="EMBL" id="WJIE01000003">
    <property type="protein sequence ID" value="MRG92548.1"/>
    <property type="molecule type" value="Genomic_DNA"/>
</dbReference>
<sequence>MTVPGERFAVRSARRAHPGLVGPPKRRASRVAIAPSCSPVIPAKDARDHARAPTPRQGIGVYHGIVHEVRMSFKDELSKARTEAHVVDYAQSIVDAAPEIFARLGLSPDDWGPMDVRDEVIHVGSRRAPGTRHIVVERSGAWANFWLDVGDGYRIMVQFQAQAMREGVSIDVAGVRMKPEFSPVIWDTLRNTLKDMAKRAQKVT</sequence>
<accession>A0A6N7PKK2</accession>
<comment type="caution">
    <text evidence="1">The sequence shown here is derived from an EMBL/GenBank/DDBJ whole genome shotgun (WGS) entry which is preliminary data.</text>
</comment>
<keyword evidence="2" id="KW-1185">Reference proteome</keyword>
<dbReference type="Proteomes" id="UP000440224">
    <property type="component" value="Unassembled WGS sequence"/>
</dbReference>
<dbReference type="AlphaFoldDB" id="A0A6N7PKK2"/>
<gene>
    <name evidence="1" type="ORF">GF068_11500</name>
</gene>
<organism evidence="1 2">
    <name type="scientific">Polyangium spumosum</name>
    <dbReference type="NCBI Taxonomy" id="889282"/>
    <lineage>
        <taxon>Bacteria</taxon>
        <taxon>Pseudomonadati</taxon>
        <taxon>Myxococcota</taxon>
        <taxon>Polyangia</taxon>
        <taxon>Polyangiales</taxon>
        <taxon>Polyangiaceae</taxon>
        <taxon>Polyangium</taxon>
    </lineage>
</organism>
<evidence type="ECO:0000313" key="2">
    <source>
        <dbReference type="Proteomes" id="UP000440224"/>
    </source>
</evidence>
<evidence type="ECO:0000313" key="1">
    <source>
        <dbReference type="EMBL" id="MRG92548.1"/>
    </source>
</evidence>